<dbReference type="EMBL" id="CAJNJA010057918">
    <property type="protein sequence ID" value="CAE7863810.1"/>
    <property type="molecule type" value="Genomic_DNA"/>
</dbReference>
<feature type="compositionally biased region" description="Low complexity" evidence="2">
    <location>
        <begin position="841"/>
        <end position="851"/>
    </location>
</feature>
<keyword evidence="4" id="KW-1185">Reference proteome</keyword>
<name>A0A813AC56_9DINO</name>
<dbReference type="Proteomes" id="UP000601435">
    <property type="component" value="Unassembled WGS sequence"/>
</dbReference>
<evidence type="ECO:0000313" key="4">
    <source>
        <dbReference type="Proteomes" id="UP000601435"/>
    </source>
</evidence>
<feature type="region of interest" description="Disordered" evidence="2">
    <location>
        <begin position="1"/>
        <end position="23"/>
    </location>
</feature>
<evidence type="ECO:0000313" key="3">
    <source>
        <dbReference type="EMBL" id="CAE7863810.1"/>
    </source>
</evidence>
<protein>
    <submittedName>
        <fullName evidence="3">ATP4A protein</fullName>
    </submittedName>
</protein>
<feature type="region of interest" description="Disordered" evidence="2">
    <location>
        <begin position="802"/>
        <end position="929"/>
    </location>
</feature>
<evidence type="ECO:0000256" key="1">
    <source>
        <dbReference type="SAM" id="Coils"/>
    </source>
</evidence>
<evidence type="ECO:0000256" key="2">
    <source>
        <dbReference type="SAM" id="MobiDB-lite"/>
    </source>
</evidence>
<dbReference type="Gene3D" id="2.30.30.140">
    <property type="match status" value="1"/>
</dbReference>
<feature type="compositionally biased region" description="Polar residues" evidence="2">
    <location>
        <begin position="861"/>
        <end position="871"/>
    </location>
</feature>
<feature type="compositionally biased region" description="Basic residues" evidence="2">
    <location>
        <begin position="918"/>
        <end position="929"/>
    </location>
</feature>
<feature type="compositionally biased region" description="Polar residues" evidence="2">
    <location>
        <begin position="892"/>
        <end position="916"/>
    </location>
</feature>
<feature type="coiled-coil region" evidence="1">
    <location>
        <begin position="417"/>
        <end position="453"/>
    </location>
</feature>
<gene>
    <name evidence="3" type="primary">ATP4A</name>
    <name evidence="3" type="ORF">SNEC2469_LOCUS27470</name>
</gene>
<dbReference type="AlphaFoldDB" id="A0A813AC56"/>
<dbReference type="OrthoDB" id="444699at2759"/>
<feature type="region of interest" description="Disordered" evidence="2">
    <location>
        <begin position="685"/>
        <end position="710"/>
    </location>
</feature>
<sequence>MLAPSPWPGGAPGGSFRFSPSPAPPAVAQCGPALVPGLRVEAEWVPGRWHCGQERAVAPDGAVTIRYDDGYLQKNVAHGKVRAAANGPAIASGPLRAGVPPPPPPAVYPWPEDGTAKPGEQVYVGEDEDPCTKKFRKRLSIAVDKGRTEEVQALLLDAHKVGLQGPEVRWARDVLLAAEAAEFRKSAVMLVEDAVESGDYWKLQAAMQAAVGCGLGAEQAPPLKQAMRTHKARSEASRELRKAAQIRDVPRLRTAIEGALKVHLEEDVVKRARATLRALQAREAARKELRRAAEAKDMTRLKAAIIAAEKSFQEKVPEMCGDDPKEKQELDAARAALRTHATSRLSRLADAEDIESLGKGLQELSGHGVPAEEWQQFEQRHSQLKTRQRCQDKLAQATKARDKDAILAAMEDAKVVLEQNSEVIEIAQKTVSMLEAEETMAKTRAEVAEELTRSVHGEDQRRLIAALTAADAAGFTSSEVAFARERLRRLRARVGAAQELREAAHSADMYRQEMPQVVLLMPRSVLSGRHRDVLQDHRRVVGHVQRGLQQEPAGSAGALADFVGQRIYFTNGNAPCPLGSQPIVDAMSCIEGADETIDVPSVCGGTLLSECVQRRNESLLPKGCFTLEYLGVVSLVLNPGGGETLTCQQPAFCDNICVKLPPEPPTTTLPVTVTHSTMTYTATTSISTTSTRTTSSQTQTSTGTLTRSSTSTMSTTLTVTSVTGTRTSTTTFSVTSSTTFSLSTSSTTNTVHTTEVIGLDSNSSGCWNCSDWDYTTTTTTVTTTSTAFTRATTKPKRDCLDCNETGDSGSRDLVGRKPARQAPTSYQLSTAAPLGKQVPSTTVTTTTVTTTALSDGEDSDAISSTGDQINADSDDSDATPRGDQTEHGHQPQVKTSPSNSPRSNEVATPSTHNASPSRHLRASLKRKSD</sequence>
<comment type="caution">
    <text evidence="3">The sequence shown here is derived from an EMBL/GenBank/DDBJ whole genome shotgun (WGS) entry which is preliminary data.</text>
</comment>
<feature type="compositionally biased region" description="Basic and acidic residues" evidence="2">
    <location>
        <begin position="878"/>
        <end position="889"/>
    </location>
</feature>
<proteinExistence type="predicted"/>
<accession>A0A813AC56</accession>
<keyword evidence="1" id="KW-0175">Coiled coil</keyword>
<reference evidence="3" key="1">
    <citation type="submission" date="2021-02" db="EMBL/GenBank/DDBJ databases">
        <authorList>
            <person name="Dougan E. K."/>
            <person name="Rhodes N."/>
            <person name="Thang M."/>
            <person name="Chan C."/>
        </authorList>
    </citation>
    <scope>NUCLEOTIDE SEQUENCE</scope>
</reference>
<organism evidence="3 4">
    <name type="scientific">Symbiodinium necroappetens</name>
    <dbReference type="NCBI Taxonomy" id="1628268"/>
    <lineage>
        <taxon>Eukaryota</taxon>
        <taxon>Sar</taxon>
        <taxon>Alveolata</taxon>
        <taxon>Dinophyceae</taxon>
        <taxon>Suessiales</taxon>
        <taxon>Symbiodiniaceae</taxon>
        <taxon>Symbiodinium</taxon>
    </lineage>
</organism>